<dbReference type="Proteomes" id="UP000887568">
    <property type="component" value="Unplaced"/>
</dbReference>
<dbReference type="PANTHER" id="PTHR10605:SF72">
    <property type="entry name" value="HEPARAN SULFATE 3-O SULFOTRANSFERASE-B, ISOFORM A"/>
    <property type="match status" value="1"/>
</dbReference>
<reference evidence="8" key="1">
    <citation type="submission" date="2022-11" db="UniProtKB">
        <authorList>
            <consortium name="EnsemblMetazoa"/>
        </authorList>
    </citation>
    <scope>IDENTIFICATION</scope>
</reference>
<evidence type="ECO:0000313" key="9">
    <source>
        <dbReference type="Proteomes" id="UP000887568"/>
    </source>
</evidence>
<dbReference type="OrthoDB" id="411451at2759"/>
<dbReference type="OMA" id="EAPGRIW"/>
<keyword evidence="6" id="KW-0472">Membrane</keyword>
<evidence type="ECO:0000256" key="1">
    <source>
        <dbReference type="ARBA" id="ARBA00022679"/>
    </source>
</evidence>
<proteinExistence type="predicted"/>
<organism evidence="8 9">
    <name type="scientific">Patiria miniata</name>
    <name type="common">Bat star</name>
    <name type="synonym">Asterina miniata</name>
    <dbReference type="NCBI Taxonomy" id="46514"/>
    <lineage>
        <taxon>Eukaryota</taxon>
        <taxon>Metazoa</taxon>
        <taxon>Echinodermata</taxon>
        <taxon>Eleutherozoa</taxon>
        <taxon>Asterozoa</taxon>
        <taxon>Asteroidea</taxon>
        <taxon>Valvatacea</taxon>
        <taxon>Valvatida</taxon>
        <taxon>Asterinidae</taxon>
        <taxon>Patiria</taxon>
    </lineage>
</organism>
<dbReference type="AlphaFoldDB" id="A0A914AW68"/>
<evidence type="ECO:0000313" key="8">
    <source>
        <dbReference type="EnsemblMetazoa" id="XP_038068345.1"/>
    </source>
</evidence>
<keyword evidence="6" id="KW-0812">Transmembrane</keyword>
<evidence type="ECO:0000256" key="3">
    <source>
        <dbReference type="PIRSR" id="PIRSR637359-1"/>
    </source>
</evidence>
<dbReference type="GeneID" id="119737803"/>
<keyword evidence="9" id="KW-1185">Reference proteome</keyword>
<accession>A0A914AW68</accession>
<dbReference type="PANTHER" id="PTHR10605">
    <property type="entry name" value="HEPARAN SULFATE SULFOTRANSFERASE"/>
    <property type="match status" value="1"/>
</dbReference>
<feature type="domain" description="Sulfotransferase" evidence="7">
    <location>
        <begin position="153"/>
        <end position="371"/>
    </location>
</feature>
<evidence type="ECO:0000259" key="7">
    <source>
        <dbReference type="Pfam" id="PF00685"/>
    </source>
</evidence>
<keyword evidence="5" id="KW-1015">Disulfide bond</keyword>
<feature type="binding site" evidence="4">
    <location>
        <position position="251"/>
    </location>
    <ligand>
        <name>3'-phosphoadenylyl sulfate</name>
        <dbReference type="ChEBI" id="CHEBI:58339"/>
    </ligand>
</feature>
<dbReference type="RefSeq" id="XP_038068345.1">
    <property type="nucleotide sequence ID" value="XM_038212417.1"/>
</dbReference>
<dbReference type="InterPro" id="IPR037359">
    <property type="entry name" value="NST/OST"/>
</dbReference>
<name>A0A914AW68_PATMI</name>
<feature type="disulfide bond" evidence="5">
    <location>
        <begin position="350"/>
        <end position="361"/>
    </location>
</feature>
<sequence>MTVDKIPPGPGQACCSLSKKRVGILVAVCCVAILSTYMYSLNCCKSRTEAPLKLKTSNSPSFHKMPIFAKIKANTRMPEPSVNATQSVGIAAVKQTVFVHQLLQPQNPSPTNQDDLSSLSSWSSVYDEADDDLDLVPERAAFKPQGKWKRRLPKVIIIGIKKGGTQALLNFLKAHPEVTASGKEVHFFDRFYERDLEWYRRAMPYSYENQLTVEKTPSYFVTPQVPKLIYRMSQDVKFLLVVREPVARAISDHAQSLEKGKTTPFEEKAMLDPRKCSVDESWSAIGIGLYSLHLTRWLKYFPLDQFLFVSGKNLVANPGAEMGKVQDFLHISRTLTEKSFVFNETKGFPCLRTDENGEVRCLGKTKGRPHNPVDPRVRACLAEFYRPYNEQFYNMTGINFHWEE</sequence>
<evidence type="ECO:0000256" key="2">
    <source>
        <dbReference type="ARBA" id="ARBA00023180"/>
    </source>
</evidence>
<keyword evidence="1" id="KW-0808">Transferase</keyword>
<feature type="active site" description="For sulfotransferase activity" evidence="3">
    <location>
        <position position="162"/>
    </location>
</feature>
<dbReference type="Pfam" id="PF00685">
    <property type="entry name" value="Sulfotransfer_1"/>
    <property type="match status" value="1"/>
</dbReference>
<dbReference type="Gene3D" id="3.40.50.300">
    <property type="entry name" value="P-loop containing nucleotide triphosphate hydrolases"/>
    <property type="match status" value="1"/>
</dbReference>
<protein>
    <recommendedName>
        <fullName evidence="7">Sulfotransferase domain-containing protein</fullName>
    </recommendedName>
</protein>
<evidence type="ECO:0000256" key="6">
    <source>
        <dbReference type="SAM" id="Phobius"/>
    </source>
</evidence>
<dbReference type="EnsemblMetazoa" id="XM_038212417.1">
    <property type="protein sequence ID" value="XP_038068345.1"/>
    <property type="gene ID" value="LOC119737803"/>
</dbReference>
<dbReference type="InterPro" id="IPR000863">
    <property type="entry name" value="Sulfotransferase_dom"/>
</dbReference>
<keyword evidence="2" id="KW-0325">Glycoprotein</keyword>
<dbReference type="InterPro" id="IPR027417">
    <property type="entry name" value="P-loop_NTPase"/>
</dbReference>
<feature type="binding site" evidence="4">
    <location>
        <position position="243"/>
    </location>
    <ligand>
        <name>3'-phosphoadenylyl sulfate</name>
        <dbReference type="ChEBI" id="CHEBI:58339"/>
    </ligand>
</feature>
<keyword evidence="6" id="KW-1133">Transmembrane helix</keyword>
<dbReference type="GO" id="GO:0008467">
    <property type="term" value="F:[heparan sulfate]-glucosamine 3-sulfotransferase activity"/>
    <property type="evidence" value="ECO:0007669"/>
    <property type="project" value="TreeGrafter"/>
</dbReference>
<evidence type="ECO:0000256" key="5">
    <source>
        <dbReference type="PIRSR" id="PIRSR637359-3"/>
    </source>
</evidence>
<dbReference type="SUPFAM" id="SSF52540">
    <property type="entry name" value="P-loop containing nucleoside triphosphate hydrolases"/>
    <property type="match status" value="1"/>
</dbReference>
<evidence type="ECO:0000256" key="4">
    <source>
        <dbReference type="PIRSR" id="PIRSR637359-2"/>
    </source>
</evidence>
<feature type="transmembrane region" description="Helical" evidence="6">
    <location>
        <begin position="22"/>
        <end position="41"/>
    </location>
</feature>
<feature type="binding site" evidence="4">
    <location>
        <begin position="366"/>
        <end position="370"/>
    </location>
    <ligand>
        <name>3'-phosphoadenylyl sulfate</name>
        <dbReference type="ChEBI" id="CHEBI:58339"/>
    </ligand>
</feature>